<reference evidence="2 3" key="1">
    <citation type="journal article" date="2007" name="ISME J.">
        <title>Sequence-based analysis of pQBR103; a representative of a unique, transfer-proficient mega plasmid resident in the microbial community of sugar beet.</title>
        <authorList>
            <person name="Tett A."/>
            <person name="Spiers A.J."/>
            <person name="Crossman L.C."/>
            <person name="Ager D."/>
            <person name="Ciric L."/>
            <person name="Dow J.M."/>
            <person name="Fry J.C."/>
            <person name="Harris D."/>
            <person name="Lilley A."/>
            <person name="Oliver A."/>
            <person name="Parkhill J."/>
            <person name="Quail M.A."/>
            <person name="Rainey P.B."/>
            <person name="Saunders N.J."/>
            <person name="Seeger K."/>
            <person name="Snyder L.A.S."/>
            <person name="Squares R."/>
            <person name="Thomas C.M."/>
            <person name="Turner S.L."/>
            <person name="Zhang X.-X."/>
            <person name="Field D."/>
            <person name="Bailey M.J."/>
        </authorList>
    </citation>
    <scope>NUCLEOTIDE SEQUENCE [LARGE SCALE GENOMIC DNA]</scope>
    <source>
        <strain evidence="2 3">SBW25</strain>
    </source>
</reference>
<evidence type="ECO:0000313" key="2">
    <source>
        <dbReference type="EMBL" id="CAM96345.1"/>
    </source>
</evidence>
<dbReference type="Proteomes" id="UP000002332">
    <property type="component" value="Plasmid pQBR103"/>
</dbReference>
<feature type="transmembrane region" description="Helical" evidence="1">
    <location>
        <begin position="54"/>
        <end position="73"/>
    </location>
</feature>
<protein>
    <submittedName>
        <fullName evidence="2">Transmembrane protein</fullName>
    </submittedName>
</protein>
<feature type="transmembrane region" description="Helical" evidence="1">
    <location>
        <begin position="103"/>
        <end position="126"/>
    </location>
</feature>
<sequence length="127" mass="13865">MTEIPHEIARLNSEKVLHQGHKSSSHQIGAAGMKVLGIELVEPPLERTIRGARWLLTTLLVLAAITAVIGGNMQDVPKAGLHWLPMVALWTWGWDPFKQGLPAWILGVLAWIGSTLLTALVIHVFVG</sequence>
<proteinExistence type="predicted"/>
<name>A4V734_PSEFS</name>
<keyword evidence="1" id="KW-1133">Transmembrane helix</keyword>
<gene>
    <name evidence="2" type="ordered locus">pQBR0313</name>
</gene>
<evidence type="ECO:0000313" key="3">
    <source>
        <dbReference type="Proteomes" id="UP000002332"/>
    </source>
</evidence>
<evidence type="ECO:0000256" key="1">
    <source>
        <dbReference type="SAM" id="Phobius"/>
    </source>
</evidence>
<accession>A4V734</accession>
<dbReference type="AlphaFoldDB" id="A4V734"/>
<keyword evidence="2" id="KW-0614">Plasmid</keyword>
<keyword evidence="1 2" id="KW-0812">Transmembrane</keyword>
<organism evidence="2 3">
    <name type="scientific">Pseudomonas fluorescens (strain SBW25)</name>
    <dbReference type="NCBI Taxonomy" id="216595"/>
    <lineage>
        <taxon>Bacteria</taxon>
        <taxon>Pseudomonadati</taxon>
        <taxon>Pseudomonadota</taxon>
        <taxon>Gammaproteobacteria</taxon>
        <taxon>Pseudomonadales</taxon>
        <taxon>Pseudomonadaceae</taxon>
        <taxon>Pseudomonas</taxon>
    </lineage>
</organism>
<keyword evidence="1" id="KW-0472">Membrane</keyword>
<dbReference type="EMBL" id="AM235768">
    <property type="protein sequence ID" value="CAM96345.1"/>
    <property type="molecule type" value="Genomic_DNA"/>
</dbReference>
<geneLocation type="plasmid" evidence="2 3">
    <name>pQBR103</name>
</geneLocation>